<sequence length="303" mass="36734">MEIKLKSCFIEIRDNQKLKLFSSKRNKLDENNLYNKILDDIQKIDLIDEKNRKSLKNDEKKFYRKDNKLIGTVYYGKYGIEQSRIYNIRNKEQEEIYEIHENEAIQDRYLYFVNRFRDEKNSKEYIVFITEVRENKHPTEMFNNYLKKTYKLKMEAVTEKDVMDYFLKNSVTEIKCITNREKDMNNAWASFFGNNKIEIKPDVKKVELKMELNNDLKEIEKRNIISSYFRSKISDDEYISLNLKNGRKIKITNKKVEIDKYFYVEDVEKFYSKDGELLLEKIEKVLDDNFEYIKNILLGEKND</sequence>
<dbReference type="EMBL" id="CP165644">
    <property type="protein sequence ID" value="XDU67187.1"/>
    <property type="molecule type" value="Genomic_DNA"/>
</dbReference>
<organism evidence="1">
    <name type="scientific">Leptotrichia rugosa</name>
    <dbReference type="NCBI Taxonomy" id="3239302"/>
    <lineage>
        <taxon>Bacteria</taxon>
        <taxon>Fusobacteriati</taxon>
        <taxon>Fusobacteriota</taxon>
        <taxon>Fusobacteriia</taxon>
        <taxon>Fusobacteriales</taxon>
        <taxon>Leptotrichiaceae</taxon>
        <taxon>Leptotrichia</taxon>
    </lineage>
</organism>
<protein>
    <submittedName>
        <fullName evidence="1">Uncharacterized protein</fullName>
    </submittedName>
</protein>
<name>A0AB39VIU0_9FUSO</name>
<evidence type="ECO:0000313" key="1">
    <source>
        <dbReference type="EMBL" id="XDU67187.1"/>
    </source>
</evidence>
<accession>A0AB39VIU0</accession>
<dbReference type="RefSeq" id="WP_369711437.1">
    <property type="nucleotide sequence ID" value="NZ_CP165644.1"/>
</dbReference>
<reference evidence="1" key="1">
    <citation type="submission" date="2024-07" db="EMBL/GenBank/DDBJ databases">
        <authorList>
            <person name="Li X.-J."/>
            <person name="Wang X."/>
        </authorList>
    </citation>
    <scope>NUCLEOTIDE SEQUENCE</scope>
    <source>
        <strain evidence="1">HSP-334</strain>
    </source>
</reference>
<dbReference type="KEGG" id="lrug:AB8B22_01890"/>
<gene>
    <name evidence="1" type="ORF">AB8B22_01890</name>
</gene>
<dbReference type="AlphaFoldDB" id="A0AB39VIU0"/>
<proteinExistence type="predicted"/>